<dbReference type="Gene3D" id="1.20.1070.10">
    <property type="entry name" value="Rhodopsin 7-helix transmembrane proteins"/>
    <property type="match status" value="1"/>
</dbReference>
<evidence type="ECO:0000256" key="5">
    <source>
        <dbReference type="ARBA" id="ARBA00023040"/>
    </source>
</evidence>
<accession>A0A915KMN7</accession>
<evidence type="ECO:0000259" key="12">
    <source>
        <dbReference type="PROSITE" id="PS50262"/>
    </source>
</evidence>
<feature type="region of interest" description="Disordered" evidence="10">
    <location>
        <begin position="246"/>
        <end position="284"/>
    </location>
</feature>
<dbReference type="AlphaFoldDB" id="A0A915KMN7"/>
<dbReference type="PANTHER" id="PTHR24246:SF27">
    <property type="entry name" value="ADENOSINE RECEPTOR, ISOFORM A"/>
    <property type="match status" value="1"/>
</dbReference>
<feature type="transmembrane region" description="Helical" evidence="11">
    <location>
        <begin position="126"/>
        <end position="149"/>
    </location>
</feature>
<keyword evidence="7" id="KW-0675">Receptor</keyword>
<evidence type="ECO:0000313" key="13">
    <source>
        <dbReference type="Proteomes" id="UP000887565"/>
    </source>
</evidence>
<keyword evidence="2" id="KW-1003">Cell membrane</keyword>
<feature type="domain" description="G-protein coupled receptors family 1 profile" evidence="12">
    <location>
        <begin position="14"/>
        <end position="189"/>
    </location>
</feature>
<dbReference type="PANTHER" id="PTHR24246">
    <property type="entry name" value="OLFACTORY RECEPTOR AND ADENOSINE RECEPTOR"/>
    <property type="match status" value="1"/>
</dbReference>
<comment type="subcellular location">
    <subcellularLocation>
        <location evidence="1">Cell membrane</location>
        <topology evidence="1">Multi-pass membrane protein</topology>
    </subcellularLocation>
</comment>
<dbReference type="SUPFAM" id="SSF81321">
    <property type="entry name" value="Family A G protein-coupled receptor-like"/>
    <property type="match status" value="1"/>
</dbReference>
<dbReference type="CDD" id="cd00637">
    <property type="entry name" value="7tm_classA_rhodopsin-like"/>
    <property type="match status" value="1"/>
</dbReference>
<evidence type="ECO:0000256" key="2">
    <source>
        <dbReference type="ARBA" id="ARBA00022475"/>
    </source>
</evidence>
<dbReference type="InterPro" id="IPR017452">
    <property type="entry name" value="GPCR_Rhodpsn_7TM"/>
</dbReference>
<sequence length="284" mass="31525">MKPAPVIFDFAGSCTNIEFALKLKFRLPIFTLICALLLTMCLLYVAVILVLHKSRQKFAPAAIAATAKRVADLSTTVTVNSSRTPMDKNCRLSIENDNRQNGVVSRANSLRTRKHQQQLQRKRNTLLTTLLIWSTFFVAWFPVATIYVLSCDTCVFSPHKRYHFKAVFTVSTVAQFGILTKTLINPIIYAVRIPEIRGVLVDFWTSCRRRGGAGPFSTTTTPAAKNRRRFDVEANDAASIILAVGGDGGDDARPSKITSKKVQMSKKDRKVNGTGFCSDDDLDS</sequence>
<keyword evidence="4 11" id="KW-1133">Transmembrane helix</keyword>
<evidence type="ECO:0000313" key="14">
    <source>
        <dbReference type="WBParaSite" id="nRc.2.0.1.t39299-RA"/>
    </source>
</evidence>
<protein>
    <submittedName>
        <fullName evidence="14">G-protein coupled receptors family 1 profile domain-containing protein</fullName>
    </submittedName>
</protein>
<evidence type="ECO:0000256" key="11">
    <source>
        <dbReference type="SAM" id="Phobius"/>
    </source>
</evidence>
<keyword evidence="6 11" id="KW-0472">Membrane</keyword>
<reference evidence="14" key="1">
    <citation type="submission" date="2022-11" db="UniProtKB">
        <authorList>
            <consortium name="WormBaseParasite"/>
        </authorList>
    </citation>
    <scope>IDENTIFICATION</scope>
</reference>
<keyword evidence="9" id="KW-0807">Transducer</keyword>
<evidence type="ECO:0000256" key="4">
    <source>
        <dbReference type="ARBA" id="ARBA00022989"/>
    </source>
</evidence>
<evidence type="ECO:0000256" key="9">
    <source>
        <dbReference type="ARBA" id="ARBA00023224"/>
    </source>
</evidence>
<dbReference type="WBParaSite" id="nRc.2.0.1.t39299-RA">
    <property type="protein sequence ID" value="nRc.2.0.1.t39299-RA"/>
    <property type="gene ID" value="nRc.2.0.1.g39299"/>
</dbReference>
<keyword evidence="3 11" id="KW-0812">Transmembrane</keyword>
<keyword evidence="8" id="KW-0325">Glycoprotein</keyword>
<dbReference type="Proteomes" id="UP000887565">
    <property type="component" value="Unplaced"/>
</dbReference>
<evidence type="ECO:0000256" key="8">
    <source>
        <dbReference type="ARBA" id="ARBA00023180"/>
    </source>
</evidence>
<evidence type="ECO:0000256" key="1">
    <source>
        <dbReference type="ARBA" id="ARBA00004651"/>
    </source>
</evidence>
<dbReference type="Pfam" id="PF00001">
    <property type="entry name" value="7tm_1"/>
    <property type="match status" value="1"/>
</dbReference>
<keyword evidence="5" id="KW-0297">G-protein coupled receptor</keyword>
<dbReference type="PROSITE" id="PS50262">
    <property type="entry name" value="G_PROTEIN_RECEP_F1_2"/>
    <property type="match status" value="1"/>
</dbReference>
<keyword evidence="13" id="KW-1185">Reference proteome</keyword>
<organism evidence="13 14">
    <name type="scientific">Romanomermis culicivorax</name>
    <name type="common">Nematode worm</name>
    <dbReference type="NCBI Taxonomy" id="13658"/>
    <lineage>
        <taxon>Eukaryota</taxon>
        <taxon>Metazoa</taxon>
        <taxon>Ecdysozoa</taxon>
        <taxon>Nematoda</taxon>
        <taxon>Enoplea</taxon>
        <taxon>Dorylaimia</taxon>
        <taxon>Mermithida</taxon>
        <taxon>Mermithoidea</taxon>
        <taxon>Mermithidae</taxon>
        <taxon>Romanomermis</taxon>
    </lineage>
</organism>
<feature type="transmembrane region" description="Helical" evidence="11">
    <location>
        <begin position="29"/>
        <end position="51"/>
    </location>
</feature>
<evidence type="ECO:0000256" key="10">
    <source>
        <dbReference type="SAM" id="MobiDB-lite"/>
    </source>
</evidence>
<dbReference type="InterPro" id="IPR000276">
    <property type="entry name" value="GPCR_Rhodpsn"/>
</dbReference>
<evidence type="ECO:0000256" key="3">
    <source>
        <dbReference type="ARBA" id="ARBA00022692"/>
    </source>
</evidence>
<dbReference type="GO" id="GO:0004930">
    <property type="term" value="F:G protein-coupled receptor activity"/>
    <property type="evidence" value="ECO:0007669"/>
    <property type="project" value="UniProtKB-KW"/>
</dbReference>
<dbReference type="GO" id="GO:0005886">
    <property type="term" value="C:plasma membrane"/>
    <property type="evidence" value="ECO:0007669"/>
    <property type="project" value="UniProtKB-SubCell"/>
</dbReference>
<name>A0A915KMN7_ROMCU</name>
<proteinExistence type="predicted"/>
<evidence type="ECO:0000256" key="7">
    <source>
        <dbReference type="ARBA" id="ARBA00023170"/>
    </source>
</evidence>
<evidence type="ECO:0000256" key="6">
    <source>
        <dbReference type="ARBA" id="ARBA00023136"/>
    </source>
</evidence>